<evidence type="ECO:0000256" key="1">
    <source>
        <dbReference type="ARBA" id="ARBA00006832"/>
    </source>
</evidence>
<accession>A0A182WSD5</accession>
<evidence type="ECO:0000313" key="5">
    <source>
        <dbReference type="EnsemblMetazoa" id="AQUA000438-PA"/>
    </source>
</evidence>
<proteinExistence type="inferred from homology"/>
<protein>
    <recommendedName>
        <fullName evidence="2">Vacuolar protein sorting-associated protein 72 homolog</fullName>
    </recommendedName>
</protein>
<dbReference type="EnsemblMetazoa" id="AQUA000438-RA">
    <property type="protein sequence ID" value="AQUA000438-PA"/>
    <property type="gene ID" value="AQUA000438"/>
</dbReference>
<dbReference type="Proteomes" id="UP000076407">
    <property type="component" value="Unassembled WGS sequence"/>
</dbReference>
<dbReference type="STRING" id="34691.A0A182WSD5"/>
<feature type="region of interest" description="Disordered" evidence="3">
    <location>
        <begin position="372"/>
        <end position="396"/>
    </location>
</feature>
<feature type="region of interest" description="Disordered" evidence="3">
    <location>
        <begin position="1"/>
        <end position="152"/>
    </location>
</feature>
<dbReference type="Pfam" id="PF05764">
    <property type="entry name" value="YL1"/>
    <property type="match status" value="1"/>
</dbReference>
<sequence>MAATRERRSNAGRRMATLLNEEEEDEFYKTSYGGFSETADDGDYVQKNDDEEDIVDSDFSIDENDEPISDAEEEPAKGSKRRKVGTVTKAYREPAPKKQAPAKAKEPKAKAERQSTLRKRPKFTVIDSGRKSFRKSTAAKTAATQSRLKQRFEAERKRTRVIRTEEYIPTQEELLEEAEITERENIKSLERFRRMELEKQKIRPTKKKFTGPTIRYFSTAMPIIEEVYDSNTEVDPLSISDPKEAEDTNDKTAREKTVKRSRSKKTTLMEVTGQYERTFITFENDIDNKLFESYFPTPDAARKHRQICAVTRLPARYYDPITQLPYRNMQAFKILREAYYQQLEERGNTDNPDVARWLEWRKKIKEYRMTAMKKLQPPKPPTTTAATAAATTTTAR</sequence>
<reference evidence="5" key="1">
    <citation type="submission" date="2020-05" db="UniProtKB">
        <authorList>
            <consortium name="EnsemblMetazoa"/>
        </authorList>
    </citation>
    <scope>IDENTIFICATION</scope>
    <source>
        <strain evidence="5">SANGQUA</strain>
    </source>
</reference>
<evidence type="ECO:0000256" key="3">
    <source>
        <dbReference type="SAM" id="MobiDB-lite"/>
    </source>
</evidence>
<dbReference type="AlphaFoldDB" id="A0A182WSD5"/>
<feature type="compositionally biased region" description="Low complexity" evidence="3">
    <location>
        <begin position="382"/>
        <end position="396"/>
    </location>
</feature>
<dbReference type="PANTHER" id="PTHR13275:SF4">
    <property type="entry name" value="VACUOLAR PROTEIN SORTING-ASSOCIATED PROTEIN 72 HOMOLOG"/>
    <property type="match status" value="1"/>
</dbReference>
<comment type="similarity">
    <text evidence="1">Belongs to the VPS72/YL1 family.</text>
</comment>
<dbReference type="Pfam" id="PF08265">
    <property type="entry name" value="YL1_C"/>
    <property type="match status" value="1"/>
</dbReference>
<feature type="region of interest" description="Disordered" evidence="3">
    <location>
        <begin position="234"/>
        <end position="261"/>
    </location>
</feature>
<evidence type="ECO:0000256" key="2">
    <source>
        <dbReference type="ARBA" id="ARBA00020000"/>
    </source>
</evidence>
<evidence type="ECO:0000313" key="6">
    <source>
        <dbReference type="Proteomes" id="UP000076407"/>
    </source>
</evidence>
<feature type="compositionally biased region" description="Low complexity" evidence="3">
    <location>
        <begin position="135"/>
        <end position="146"/>
    </location>
</feature>
<dbReference type="InterPro" id="IPR013272">
    <property type="entry name" value="Vps72/YL1_C"/>
</dbReference>
<evidence type="ECO:0000259" key="4">
    <source>
        <dbReference type="SMART" id="SM00993"/>
    </source>
</evidence>
<feature type="compositionally biased region" description="Basic and acidic residues" evidence="3">
    <location>
        <begin position="241"/>
        <end position="258"/>
    </location>
</feature>
<dbReference type="VEuPathDB" id="VectorBase:AQUA000438"/>
<dbReference type="PANTHER" id="PTHR13275">
    <property type="entry name" value="YL-1 PROTEIN TRANSCRIPTION FACTOR-LIKE 1"/>
    <property type="match status" value="1"/>
</dbReference>
<feature type="compositionally biased region" description="Acidic residues" evidence="3">
    <location>
        <begin position="38"/>
        <end position="73"/>
    </location>
</feature>
<keyword evidence="6" id="KW-1185">Reference proteome</keyword>
<organism evidence="5 6">
    <name type="scientific">Anopheles quadriannulatus</name>
    <name type="common">Mosquito</name>
    <dbReference type="NCBI Taxonomy" id="34691"/>
    <lineage>
        <taxon>Eukaryota</taxon>
        <taxon>Metazoa</taxon>
        <taxon>Ecdysozoa</taxon>
        <taxon>Arthropoda</taxon>
        <taxon>Hexapoda</taxon>
        <taxon>Insecta</taxon>
        <taxon>Pterygota</taxon>
        <taxon>Neoptera</taxon>
        <taxon>Endopterygota</taxon>
        <taxon>Diptera</taxon>
        <taxon>Nematocera</taxon>
        <taxon>Culicoidea</taxon>
        <taxon>Culicidae</taxon>
        <taxon>Anophelinae</taxon>
        <taxon>Anopheles</taxon>
    </lineage>
</organism>
<dbReference type="SMART" id="SM00993">
    <property type="entry name" value="YL1_C"/>
    <property type="match status" value="1"/>
</dbReference>
<dbReference type="InterPro" id="IPR046757">
    <property type="entry name" value="YL1_N"/>
</dbReference>
<feature type="domain" description="Vps72/YL1 C-terminal" evidence="4">
    <location>
        <begin position="306"/>
        <end position="335"/>
    </location>
</feature>
<name>A0A182WSD5_ANOQN</name>
<dbReference type="GO" id="GO:0005634">
    <property type="term" value="C:nucleus"/>
    <property type="evidence" value="ECO:0007669"/>
    <property type="project" value="TreeGrafter"/>
</dbReference>
<feature type="compositionally biased region" description="Basic and acidic residues" evidence="3">
    <location>
        <begin position="103"/>
        <end position="115"/>
    </location>
</feature>